<evidence type="ECO:0000313" key="9">
    <source>
        <dbReference type="Proteomes" id="UP000288805"/>
    </source>
</evidence>
<dbReference type="Pfam" id="PF17917">
    <property type="entry name" value="RT_RNaseH"/>
    <property type="match status" value="1"/>
</dbReference>
<evidence type="ECO:0000259" key="7">
    <source>
        <dbReference type="Pfam" id="PF17917"/>
    </source>
</evidence>
<dbReference type="PANTHER" id="PTHR24559">
    <property type="entry name" value="TRANSPOSON TY3-I GAG-POL POLYPROTEIN"/>
    <property type="match status" value="1"/>
</dbReference>
<keyword evidence="2" id="KW-0548">Nucleotidyltransferase</keyword>
<keyword evidence="5" id="KW-0378">Hydrolase</keyword>
<evidence type="ECO:0000256" key="4">
    <source>
        <dbReference type="ARBA" id="ARBA00022759"/>
    </source>
</evidence>
<dbReference type="InterPro" id="IPR043502">
    <property type="entry name" value="DNA/RNA_pol_sf"/>
</dbReference>
<keyword evidence="1" id="KW-0808">Transferase</keyword>
<dbReference type="InterPro" id="IPR053134">
    <property type="entry name" value="RNA-dir_DNA_polymerase"/>
</dbReference>
<reference evidence="8 9" key="1">
    <citation type="journal article" date="2018" name="PLoS Genet.">
        <title>Population sequencing reveals clonal diversity and ancestral inbreeding in the grapevine cultivar Chardonnay.</title>
        <authorList>
            <person name="Roach M.J."/>
            <person name="Johnson D.L."/>
            <person name="Bohlmann J."/>
            <person name="van Vuuren H.J."/>
            <person name="Jones S.J."/>
            <person name="Pretorius I.S."/>
            <person name="Schmidt S.A."/>
            <person name="Borneman A.R."/>
        </authorList>
    </citation>
    <scope>NUCLEOTIDE SEQUENCE [LARGE SCALE GENOMIC DNA]</scope>
    <source>
        <strain evidence="9">cv. Chardonnay</strain>
        <tissue evidence="8">Leaf</tissue>
    </source>
</reference>
<dbReference type="EMBL" id="QGNW01000076">
    <property type="protein sequence ID" value="RVX01390.1"/>
    <property type="molecule type" value="Genomic_DNA"/>
</dbReference>
<dbReference type="PANTHER" id="PTHR24559:SF457">
    <property type="entry name" value="RNA-DIRECTED DNA POLYMERASE HOMOLOG"/>
    <property type="match status" value="1"/>
</dbReference>
<evidence type="ECO:0000256" key="6">
    <source>
        <dbReference type="ARBA" id="ARBA00022918"/>
    </source>
</evidence>
<accession>A0A438IXH0</accession>
<evidence type="ECO:0000256" key="1">
    <source>
        <dbReference type="ARBA" id="ARBA00022679"/>
    </source>
</evidence>
<proteinExistence type="predicted"/>
<dbReference type="Gene3D" id="3.30.70.270">
    <property type="match status" value="2"/>
</dbReference>
<comment type="caution">
    <text evidence="8">The sequence shown here is derived from an EMBL/GenBank/DDBJ whole genome shotgun (WGS) entry which is preliminary data.</text>
</comment>
<keyword evidence="3" id="KW-0540">Nuclease</keyword>
<evidence type="ECO:0000256" key="2">
    <source>
        <dbReference type="ARBA" id="ARBA00022695"/>
    </source>
</evidence>
<dbReference type="Gene3D" id="3.10.10.10">
    <property type="entry name" value="HIV Type 1 Reverse Transcriptase, subunit A, domain 1"/>
    <property type="match status" value="1"/>
</dbReference>
<keyword evidence="4" id="KW-0255">Endonuclease</keyword>
<gene>
    <name evidence="8" type="primary">TY3B-G_351</name>
    <name evidence="8" type="ORF">CK203_031250</name>
</gene>
<dbReference type="GO" id="GO:0004519">
    <property type="term" value="F:endonuclease activity"/>
    <property type="evidence" value="ECO:0007669"/>
    <property type="project" value="UniProtKB-KW"/>
</dbReference>
<keyword evidence="6" id="KW-0695">RNA-directed DNA polymerase</keyword>
<dbReference type="AlphaFoldDB" id="A0A438IXH0"/>
<evidence type="ECO:0000313" key="8">
    <source>
        <dbReference type="EMBL" id="RVX01390.1"/>
    </source>
</evidence>
<evidence type="ECO:0000256" key="3">
    <source>
        <dbReference type="ARBA" id="ARBA00022722"/>
    </source>
</evidence>
<organism evidence="8 9">
    <name type="scientific">Vitis vinifera</name>
    <name type="common">Grape</name>
    <dbReference type="NCBI Taxonomy" id="29760"/>
    <lineage>
        <taxon>Eukaryota</taxon>
        <taxon>Viridiplantae</taxon>
        <taxon>Streptophyta</taxon>
        <taxon>Embryophyta</taxon>
        <taxon>Tracheophyta</taxon>
        <taxon>Spermatophyta</taxon>
        <taxon>Magnoliopsida</taxon>
        <taxon>eudicotyledons</taxon>
        <taxon>Gunneridae</taxon>
        <taxon>Pentapetalae</taxon>
        <taxon>rosids</taxon>
        <taxon>Vitales</taxon>
        <taxon>Vitaceae</taxon>
        <taxon>Viteae</taxon>
        <taxon>Vitis</taxon>
    </lineage>
</organism>
<protein>
    <submittedName>
        <fullName evidence="8">Transposon Ty3-G Gag-Pol polyprotein</fullName>
    </submittedName>
</protein>
<dbReference type="GO" id="GO:0016787">
    <property type="term" value="F:hydrolase activity"/>
    <property type="evidence" value="ECO:0007669"/>
    <property type="project" value="UniProtKB-KW"/>
</dbReference>
<feature type="domain" description="Reverse transcriptase RNase H-like" evidence="7">
    <location>
        <begin position="643"/>
        <end position="718"/>
    </location>
</feature>
<name>A0A438IXH0_VITVI</name>
<dbReference type="GO" id="GO:0003964">
    <property type="term" value="F:RNA-directed DNA polymerase activity"/>
    <property type="evidence" value="ECO:0007669"/>
    <property type="project" value="UniProtKB-KW"/>
</dbReference>
<dbReference type="InterPro" id="IPR041373">
    <property type="entry name" value="RT_RNaseH"/>
</dbReference>
<dbReference type="InterPro" id="IPR043128">
    <property type="entry name" value="Rev_trsase/Diguanyl_cyclase"/>
</dbReference>
<dbReference type="SUPFAM" id="SSF56672">
    <property type="entry name" value="DNA/RNA polymerases"/>
    <property type="match status" value="1"/>
</dbReference>
<sequence length="777" mass="89430">MHSIDFFEFDDHIHMLTWDDSEPEPIVSDGIYEMSGVTLGPQMPVPFRLVPEAASIQTVIVKPLIFPYYSVQTPFVLIPDVNEVQAPYVDDVHISDVHYVIRDGRVSVLQISHSDDDLLLTGFTFDKVQTIEMEDFCRDFVAMSFDQHSSTVVLDMMRGMSYLPGMGLGRRQHGPSEFMPFPEHDEMVRAELTHTPFDYPVRPYTLSLTGYFVRASEPQLRLSDEAPDTSTSVLVASSSPDRLSLMALCYPDEIDEHGTFAEIGDIMDRVVPRDDVDEMLTMSLSQIEEIAHPELASPFDLFGVFAIEIAEEIQTAPTPEIVEDVIVIDGLFDGPIVLVEEASDFVDPHLSFDVLSRFVSRHDDVSDSSSMDLSIFDMIQMMTRRLLLISDPIDQRVSPAIEDTKVVDFDTADQPRELRIGSDLSTDERDSLIQLLRSYLNIFAWSYEDTPGLDPSIIQHLKGEIQKQPSVGFLLVVKYLEWLANVIPVPKKDGKVRVCFDFRDLNKANPKDDFPLPHIDMLVDSTTGHSMLSFMDGFFWYSQILMAPEDMEKTSFITEWDDMIVKSRDRSNHLSALERFFDKIRRFRLRLNPKKCTFGVTSRKLLGYMGQPTAWDDHCQRAFERIREYLFVTSSFGTFYTRDRAIYYLSKRMLDYETRYVMIERYCLALVWATRRLRHYMTEYSVHLISRLDPLRYLFDRPALIGRLMRWLVLLTEFDIHYVTQKSIRESIVADHLASLLVSNGRVIDDDFPDEDIAVVTSLSGWHINYYSKSALL</sequence>
<evidence type="ECO:0000256" key="5">
    <source>
        <dbReference type="ARBA" id="ARBA00022801"/>
    </source>
</evidence>
<dbReference type="CDD" id="cd01647">
    <property type="entry name" value="RT_LTR"/>
    <property type="match status" value="1"/>
</dbReference>
<dbReference type="Proteomes" id="UP000288805">
    <property type="component" value="Unassembled WGS sequence"/>
</dbReference>